<evidence type="ECO:0008006" key="3">
    <source>
        <dbReference type="Google" id="ProtNLM"/>
    </source>
</evidence>
<dbReference type="AlphaFoldDB" id="A0A1Y6CZZ4"/>
<evidence type="ECO:0000313" key="1">
    <source>
        <dbReference type="EMBL" id="SMF93325.1"/>
    </source>
</evidence>
<dbReference type="RefSeq" id="WP_085209811.1">
    <property type="nucleotide sequence ID" value="NZ_FXAM01000001.1"/>
</dbReference>
<accession>A0A1Y6CZZ4</accession>
<dbReference type="EMBL" id="FXAM01000001">
    <property type="protein sequence ID" value="SMF93325.1"/>
    <property type="molecule type" value="Genomic_DNA"/>
</dbReference>
<reference evidence="1 2" key="1">
    <citation type="submission" date="2016-12" db="EMBL/GenBank/DDBJ databases">
        <authorList>
            <person name="Song W.-J."/>
            <person name="Kurnit D.M."/>
        </authorList>
    </citation>
    <scope>NUCLEOTIDE SEQUENCE [LARGE SCALE GENOMIC DNA]</scope>
    <source>
        <strain evidence="1 2">175</strain>
    </source>
</reference>
<organism evidence="1 2">
    <name type="scientific">Methylomagnum ishizawai</name>
    <dbReference type="NCBI Taxonomy" id="1760988"/>
    <lineage>
        <taxon>Bacteria</taxon>
        <taxon>Pseudomonadati</taxon>
        <taxon>Pseudomonadota</taxon>
        <taxon>Gammaproteobacteria</taxon>
        <taxon>Methylococcales</taxon>
        <taxon>Methylococcaceae</taxon>
        <taxon>Methylomagnum</taxon>
    </lineage>
</organism>
<dbReference type="Proteomes" id="UP000192923">
    <property type="component" value="Unassembled WGS sequence"/>
</dbReference>
<keyword evidence="2" id="KW-1185">Reference proteome</keyword>
<evidence type="ECO:0000313" key="2">
    <source>
        <dbReference type="Proteomes" id="UP000192923"/>
    </source>
</evidence>
<dbReference type="STRING" id="1760988.SAMN02949497_0603"/>
<name>A0A1Y6CZZ4_9GAMM</name>
<protein>
    <recommendedName>
        <fullName evidence="3">Transposase, YhgA-like</fullName>
    </recommendedName>
</protein>
<sequence>MDHDHTYKLLFSHPEMVADLLPGDWVERLDFATLERLNAYYVLVERARTCQPAPGGGVFPLRIGGGAGTPIPLAMV</sequence>
<proteinExistence type="predicted"/>
<gene>
    <name evidence="1" type="ORF">SAMN02949497_0603</name>
</gene>